<keyword evidence="4 11" id="KW-0812">Transmembrane</keyword>
<dbReference type="GO" id="GO:0016477">
    <property type="term" value="P:cell migration"/>
    <property type="evidence" value="ECO:0007669"/>
    <property type="project" value="TreeGrafter"/>
</dbReference>
<evidence type="ECO:0000256" key="9">
    <source>
        <dbReference type="ARBA" id="ARBA00023180"/>
    </source>
</evidence>
<name>A0A9N7VWN2_PLEPL</name>
<evidence type="ECO:0000256" key="8">
    <source>
        <dbReference type="ARBA" id="ARBA00023136"/>
    </source>
</evidence>
<keyword evidence="17" id="KW-1185">Reference proteome</keyword>
<comment type="caution">
    <text evidence="16">The sequence shown here is derived from an EMBL/GenBank/DDBJ whole genome shotgun (WGS) entry which is preliminary data.</text>
</comment>
<comment type="similarity">
    <text evidence="2 11">Belongs to the syndecan proteoglycan family.</text>
</comment>
<reference evidence="16" key="1">
    <citation type="submission" date="2020-03" db="EMBL/GenBank/DDBJ databases">
        <authorList>
            <person name="Weist P."/>
        </authorList>
    </citation>
    <scope>NUCLEOTIDE SEQUENCE</scope>
</reference>
<protein>
    <recommendedName>
        <fullName evidence="11">Syndecan</fullName>
    </recommendedName>
</protein>
<keyword evidence="6 11" id="KW-0654">Proteoglycan</keyword>
<feature type="transmembrane region" description="Helical" evidence="13">
    <location>
        <begin position="226"/>
        <end position="250"/>
    </location>
</feature>
<evidence type="ECO:0000256" key="1">
    <source>
        <dbReference type="ARBA" id="ARBA00004479"/>
    </source>
</evidence>
<dbReference type="Pfam" id="PF01034">
    <property type="entry name" value="Syndecan"/>
    <property type="match status" value="1"/>
</dbReference>
<feature type="chain" id="PRO_5040428082" description="Syndecan" evidence="14">
    <location>
        <begin position="19"/>
        <end position="282"/>
    </location>
</feature>
<dbReference type="PROSITE" id="PS00964">
    <property type="entry name" value="SYNDECAN"/>
    <property type="match status" value="1"/>
</dbReference>
<dbReference type="InterPro" id="IPR027789">
    <property type="entry name" value="Syndecan/Neurexin_dom"/>
</dbReference>
<keyword evidence="7 13" id="KW-1133">Transmembrane helix</keyword>
<evidence type="ECO:0000256" key="6">
    <source>
        <dbReference type="ARBA" id="ARBA00022974"/>
    </source>
</evidence>
<evidence type="ECO:0000256" key="3">
    <source>
        <dbReference type="ARBA" id="ARBA00010241"/>
    </source>
</evidence>
<evidence type="ECO:0000256" key="12">
    <source>
        <dbReference type="SAM" id="MobiDB-lite"/>
    </source>
</evidence>
<evidence type="ECO:0000256" key="11">
    <source>
        <dbReference type="RuleBase" id="RU000649"/>
    </source>
</evidence>
<evidence type="ECO:0000256" key="4">
    <source>
        <dbReference type="ARBA" id="ARBA00022692"/>
    </source>
</evidence>
<proteinExistence type="inferred from homology"/>
<evidence type="ECO:0000256" key="2">
    <source>
        <dbReference type="ARBA" id="ARBA00005343"/>
    </source>
</evidence>
<feature type="compositionally biased region" description="Acidic residues" evidence="12">
    <location>
        <begin position="47"/>
        <end position="57"/>
    </location>
</feature>
<organism evidence="16 17">
    <name type="scientific">Pleuronectes platessa</name>
    <name type="common">European plaice</name>
    <dbReference type="NCBI Taxonomy" id="8262"/>
    <lineage>
        <taxon>Eukaryota</taxon>
        <taxon>Metazoa</taxon>
        <taxon>Chordata</taxon>
        <taxon>Craniata</taxon>
        <taxon>Vertebrata</taxon>
        <taxon>Euteleostomi</taxon>
        <taxon>Actinopterygii</taxon>
        <taxon>Neopterygii</taxon>
        <taxon>Teleostei</taxon>
        <taxon>Neoteleostei</taxon>
        <taxon>Acanthomorphata</taxon>
        <taxon>Carangaria</taxon>
        <taxon>Pleuronectiformes</taxon>
        <taxon>Pleuronectoidei</taxon>
        <taxon>Pleuronectidae</taxon>
        <taxon>Pleuronectes</taxon>
    </lineage>
</organism>
<dbReference type="PANTHER" id="PTHR10915">
    <property type="entry name" value="SYNDECAN"/>
    <property type="match status" value="1"/>
</dbReference>
<comment type="subcellular location">
    <subcellularLocation>
        <location evidence="1 11">Membrane</location>
        <topology evidence="1 11">Single-pass type I membrane protein</topology>
    </subcellularLocation>
</comment>
<evidence type="ECO:0000313" key="16">
    <source>
        <dbReference type="EMBL" id="CAB1456567.1"/>
    </source>
</evidence>
<comment type="function">
    <text evidence="11">Cell surface proteoglycan.</text>
</comment>
<evidence type="ECO:0000313" key="17">
    <source>
        <dbReference type="Proteomes" id="UP001153269"/>
    </source>
</evidence>
<evidence type="ECO:0000256" key="5">
    <source>
        <dbReference type="ARBA" id="ARBA00022729"/>
    </source>
</evidence>
<evidence type="ECO:0000256" key="7">
    <source>
        <dbReference type="ARBA" id="ARBA00022989"/>
    </source>
</evidence>
<dbReference type="PANTHER" id="PTHR10915:SF6">
    <property type="entry name" value="SYNDECAN-2"/>
    <property type="match status" value="1"/>
</dbReference>
<keyword evidence="10 11" id="KW-0357">Heparan sulfate</keyword>
<feature type="signal peptide" evidence="14">
    <location>
        <begin position="1"/>
        <end position="18"/>
    </location>
</feature>
<feature type="region of interest" description="Disordered" evidence="12">
    <location>
        <begin position="33"/>
        <end position="65"/>
    </location>
</feature>
<dbReference type="GO" id="GO:0009986">
    <property type="term" value="C:cell surface"/>
    <property type="evidence" value="ECO:0007669"/>
    <property type="project" value="TreeGrafter"/>
</dbReference>
<evidence type="ECO:0000256" key="14">
    <source>
        <dbReference type="SAM" id="SignalP"/>
    </source>
</evidence>
<gene>
    <name evidence="16" type="ORF">PLEPLA_LOCUS44351</name>
</gene>
<keyword evidence="5 14" id="KW-0732">Signal</keyword>
<dbReference type="InterPro" id="IPR001050">
    <property type="entry name" value="Syndecan"/>
</dbReference>
<sequence>MRNPWLLFLVALATGIISEKKLFVSSQSPASTTDDMYLEGLTSGDLPIDDEDREDDGSGSGSGDYAFIDISDKEKLLERFLNFSKIPVSNETVPVQPEPTADTTPIPSTTAGILIQVSGEDNSEEKISAILPKEDHDFSTDHIAPSASNKPPIETTTTEFSIDISVTKEEDNSLDTTWDIFEEGSENVLIKVEDDNEIRAAERGRSNELPAPEEVTSENLWERTDVLAAVIACGVVGFLCAVFLLLLLAYRMKKKDEGSYDLGDTKVSSTAYHQAPTKEFYA</sequence>
<dbReference type="InterPro" id="IPR030479">
    <property type="entry name" value="Syndecan_CS"/>
</dbReference>
<accession>A0A9N7VWN2</accession>
<evidence type="ECO:0000259" key="15">
    <source>
        <dbReference type="Pfam" id="PF01034"/>
    </source>
</evidence>
<keyword evidence="8 13" id="KW-0472">Membrane</keyword>
<comment type="similarity">
    <text evidence="3">Belongs to the neurexin family.</text>
</comment>
<keyword evidence="9 11" id="KW-0325">Glycoprotein</keyword>
<dbReference type="AlphaFoldDB" id="A0A9N7VWN2"/>
<dbReference type="EMBL" id="CADEAL010004303">
    <property type="protein sequence ID" value="CAB1456567.1"/>
    <property type="molecule type" value="Genomic_DNA"/>
</dbReference>
<evidence type="ECO:0000256" key="10">
    <source>
        <dbReference type="ARBA" id="ARBA00023207"/>
    </source>
</evidence>
<dbReference type="Proteomes" id="UP001153269">
    <property type="component" value="Unassembled WGS sequence"/>
</dbReference>
<feature type="domain" description="Syndecan/Neurexin" evidence="15">
    <location>
        <begin position="219"/>
        <end position="280"/>
    </location>
</feature>
<evidence type="ECO:0000256" key="13">
    <source>
        <dbReference type="SAM" id="Phobius"/>
    </source>
</evidence>
<dbReference type="GO" id="GO:0016020">
    <property type="term" value="C:membrane"/>
    <property type="evidence" value="ECO:0007669"/>
    <property type="project" value="UniProtKB-SubCell"/>
</dbReference>